<dbReference type="PIRSF" id="PIRSF033239">
    <property type="entry name" value="ExoD"/>
    <property type="match status" value="1"/>
</dbReference>
<evidence type="ECO:0000313" key="2">
    <source>
        <dbReference type="EMBL" id="PAV24707.1"/>
    </source>
</evidence>
<organism evidence="2 4">
    <name type="scientific">Tamilnaduibacter salinus</name>
    <dbReference type="NCBI Taxonomy" id="1484056"/>
    <lineage>
        <taxon>Bacteria</taxon>
        <taxon>Pseudomonadati</taxon>
        <taxon>Pseudomonadota</taxon>
        <taxon>Gammaproteobacteria</taxon>
        <taxon>Pseudomonadales</taxon>
        <taxon>Marinobacteraceae</taxon>
        <taxon>Tamilnaduibacter</taxon>
    </lineage>
</organism>
<evidence type="ECO:0000313" key="3">
    <source>
        <dbReference type="EMBL" id="PVY79099.1"/>
    </source>
</evidence>
<evidence type="ECO:0000313" key="4">
    <source>
        <dbReference type="Proteomes" id="UP000218332"/>
    </source>
</evidence>
<reference evidence="2 4" key="1">
    <citation type="submission" date="2017-07" db="EMBL/GenBank/DDBJ databases">
        <title>Tamlnaduibacter salinus (Mi-7) genome sequencing.</title>
        <authorList>
            <person name="Verma A."/>
            <person name="Krishnamurthi S."/>
        </authorList>
    </citation>
    <scope>NUCLEOTIDE SEQUENCE [LARGE SCALE GENOMIC DNA]</scope>
    <source>
        <strain evidence="2 4">Mi-7</strain>
    </source>
</reference>
<dbReference type="Proteomes" id="UP000218332">
    <property type="component" value="Unassembled WGS sequence"/>
</dbReference>
<keyword evidence="1" id="KW-0472">Membrane</keyword>
<gene>
    <name evidence="3" type="ORF">C8D92_101305</name>
    <name evidence="2" type="ORF">CF392_14780</name>
</gene>
<feature type="transmembrane region" description="Helical" evidence="1">
    <location>
        <begin position="45"/>
        <end position="71"/>
    </location>
</feature>
<dbReference type="EMBL" id="QEKQ01000001">
    <property type="protein sequence ID" value="PVY79099.1"/>
    <property type="molecule type" value="Genomic_DNA"/>
</dbReference>
<accession>A0A2A2HZC2</accession>
<dbReference type="Pfam" id="PF06055">
    <property type="entry name" value="ExoD"/>
    <property type="match status" value="1"/>
</dbReference>
<dbReference type="InterPro" id="IPR010331">
    <property type="entry name" value="ExoD"/>
</dbReference>
<keyword evidence="1" id="KW-0812">Transmembrane</keyword>
<protein>
    <submittedName>
        <fullName evidence="2">Exopolysaccharide biosynthesis protein exod</fullName>
    </submittedName>
</protein>
<dbReference type="EMBL" id="NMPM01000110">
    <property type="protein sequence ID" value="PAV24707.1"/>
    <property type="molecule type" value="Genomic_DNA"/>
</dbReference>
<evidence type="ECO:0000313" key="5">
    <source>
        <dbReference type="Proteomes" id="UP000245887"/>
    </source>
</evidence>
<proteinExistence type="predicted"/>
<dbReference type="OrthoDB" id="8635607at2"/>
<feature type="transmembrane region" description="Helical" evidence="1">
    <location>
        <begin position="146"/>
        <end position="164"/>
    </location>
</feature>
<reference evidence="3 5" key="2">
    <citation type="submission" date="2018-04" db="EMBL/GenBank/DDBJ databases">
        <title>Genomic Encyclopedia of Type Strains, Phase IV (KMG-IV): sequencing the most valuable type-strain genomes for metagenomic binning, comparative biology and taxonomic classification.</title>
        <authorList>
            <person name="Goeker M."/>
        </authorList>
    </citation>
    <scope>NUCLEOTIDE SEQUENCE [LARGE SCALE GENOMIC DNA]</scope>
    <source>
        <strain evidence="3 5">DSM 28688</strain>
    </source>
</reference>
<evidence type="ECO:0000256" key="1">
    <source>
        <dbReference type="SAM" id="Phobius"/>
    </source>
</evidence>
<name>A0A2A2HZC2_9GAMM</name>
<dbReference type="PANTHER" id="PTHR41795">
    <property type="entry name" value="EXOPOLYSACCHARIDE SYNTHESIS PROTEIN"/>
    <property type="match status" value="1"/>
</dbReference>
<sequence length="194" mass="20817">MTESMGITNVLHRIREQAEGDEVAVGTLIDALEHRGFGPLLLAPALIALLPTSGIPGVPSVCGLLIFLIAIQGALGKRSPWVPGRLRRLSMRPQTLVKVVDRVQPYTRRIDRWFRPRWVFLTRAPINRIVALGCAVSGLTMIPLELVPFAGTAPALAITLAAIGMSTRDGIMIVVASLAAAGTLALLVTQWPFG</sequence>
<keyword evidence="4" id="KW-1185">Reference proteome</keyword>
<dbReference type="RefSeq" id="WP_095612212.1">
    <property type="nucleotide sequence ID" value="NZ_NMPM01000110.1"/>
</dbReference>
<feature type="transmembrane region" description="Helical" evidence="1">
    <location>
        <begin position="118"/>
        <end position="140"/>
    </location>
</feature>
<feature type="transmembrane region" description="Helical" evidence="1">
    <location>
        <begin position="171"/>
        <end position="193"/>
    </location>
</feature>
<comment type="caution">
    <text evidence="2">The sequence shown here is derived from an EMBL/GenBank/DDBJ whole genome shotgun (WGS) entry which is preliminary data.</text>
</comment>
<keyword evidence="1" id="KW-1133">Transmembrane helix</keyword>
<dbReference type="PANTHER" id="PTHR41795:SF1">
    <property type="entry name" value="EXOPOLYSACCHARIDE SYNTHESIS PROTEIN"/>
    <property type="match status" value="1"/>
</dbReference>
<dbReference type="AlphaFoldDB" id="A0A2A2HZC2"/>
<dbReference type="Proteomes" id="UP000245887">
    <property type="component" value="Unassembled WGS sequence"/>
</dbReference>